<evidence type="ECO:0000313" key="3">
    <source>
        <dbReference type="EMBL" id="SBP86699.1"/>
    </source>
</evidence>
<dbReference type="InterPro" id="IPR036928">
    <property type="entry name" value="AS_sf"/>
</dbReference>
<dbReference type="EC" id="3.5.2.12" evidence="3"/>
<dbReference type="PANTHER" id="PTHR11895:SF7">
    <property type="entry name" value="GLUTAMYL-TRNA(GLN) AMIDOTRANSFERASE SUBUNIT A, MITOCHONDRIAL"/>
    <property type="match status" value="1"/>
</dbReference>
<dbReference type="Gene3D" id="3.90.1300.10">
    <property type="entry name" value="Amidase signature (AS) domain"/>
    <property type="match status" value="1"/>
</dbReference>
<dbReference type="Proteomes" id="UP000214566">
    <property type="component" value="Unassembled WGS sequence"/>
</dbReference>
<organism evidence="3 4">
    <name type="scientific">Thiomonas delicata</name>
    <name type="common">Thiomonas cuprina</name>
    <dbReference type="NCBI Taxonomy" id="364030"/>
    <lineage>
        <taxon>Bacteria</taxon>
        <taxon>Pseudomonadati</taxon>
        <taxon>Pseudomonadota</taxon>
        <taxon>Betaproteobacteria</taxon>
        <taxon>Burkholderiales</taxon>
        <taxon>Thiomonas</taxon>
    </lineage>
</organism>
<reference evidence="3" key="1">
    <citation type="submission" date="2016-06" db="EMBL/GenBank/DDBJ databases">
        <authorList>
            <person name="Kjaerup R.B."/>
            <person name="Dalgaard T.S."/>
            <person name="Juul-Madsen H.R."/>
        </authorList>
    </citation>
    <scope>NUCLEOTIDE SEQUENCE [LARGE SCALE GENOMIC DNA]</scope>
    <source>
        <strain evidence="3">DSM 16361</strain>
    </source>
</reference>
<evidence type="ECO:0000256" key="1">
    <source>
        <dbReference type="ARBA" id="ARBA00009199"/>
    </source>
</evidence>
<evidence type="ECO:0000259" key="2">
    <source>
        <dbReference type="Pfam" id="PF01425"/>
    </source>
</evidence>
<dbReference type="AlphaFoldDB" id="A0A238D0E3"/>
<name>A0A238D0E3_THIDL</name>
<protein>
    <submittedName>
        <fullName evidence="3">6-aminohexanoate-cyclic-dimer hydrolase</fullName>
        <ecNumber evidence="3">3.5.2.12</ecNumber>
    </submittedName>
</protein>
<keyword evidence="3" id="KW-0378">Hydrolase</keyword>
<dbReference type="InterPro" id="IPR000120">
    <property type="entry name" value="Amidase"/>
</dbReference>
<gene>
    <name evidence="3" type="primary">nylA</name>
    <name evidence="3" type="ORF">THIARS_40328</name>
</gene>
<dbReference type="Pfam" id="PF01425">
    <property type="entry name" value="Amidase"/>
    <property type="match status" value="1"/>
</dbReference>
<keyword evidence="4" id="KW-1185">Reference proteome</keyword>
<accession>A0A238D0E3</accession>
<dbReference type="GO" id="GO:0019874">
    <property type="term" value="F:6-aminohexanoate-cyclic-dimer hydrolase activity"/>
    <property type="evidence" value="ECO:0007669"/>
    <property type="project" value="UniProtKB-EC"/>
</dbReference>
<evidence type="ECO:0000313" key="4">
    <source>
        <dbReference type="Proteomes" id="UP000214566"/>
    </source>
</evidence>
<dbReference type="PANTHER" id="PTHR11895">
    <property type="entry name" value="TRANSAMIDASE"/>
    <property type="match status" value="1"/>
</dbReference>
<feature type="domain" description="Amidase" evidence="2">
    <location>
        <begin position="55"/>
        <end position="500"/>
    </location>
</feature>
<dbReference type="EMBL" id="FLMQ01000034">
    <property type="protein sequence ID" value="SBP86699.1"/>
    <property type="molecule type" value="Genomic_DNA"/>
</dbReference>
<dbReference type="PROSITE" id="PS00571">
    <property type="entry name" value="AMIDASES"/>
    <property type="match status" value="1"/>
</dbReference>
<proteinExistence type="inferred from homology"/>
<dbReference type="InterPro" id="IPR020556">
    <property type="entry name" value="Amidase_CS"/>
</dbReference>
<dbReference type="InterPro" id="IPR023631">
    <property type="entry name" value="Amidase_dom"/>
</dbReference>
<sequence>MPVAQALPRACSGRPKALLGSPGPIPRMPPFTEYPELDATDLAALIARGEVSRAEVLDAALARLDAVNPHVHAVVMDGREQARAQLTRDAAGPFSGVPFLLKDLGQDVAGLPSTWGSRARRGVLAAATSGVVRRWMDAGLLVLGKTNLPEFALKGVTEPALFGATRNPWNLARTPGGSSGGAAAAVAAGIVPVAGASDGGGSIRIPAAYCGLFGLKPSRGRVSHAPGDGEVWDGASVTHALSRSVRDSAALLDVIAGAEPGDPFVAAPPARPYAEEVGAPPGRLRIGFATDSPLGSPVHAEMRAAVDGAARLLESLGHHVEPAAPAIDGLALAQSYLAIYFGHVAAEVRACIRDFGARPSDFELDTRALAAIGDSLRAGEYVRLRTRWNDFSRTLAAFHNRFDLFLTPTTAQPAAGIGELDTPRWQQAALRAILGLGVGGVLRRLGVVEDLARRNLERTPFTQLANLTGCPAMSVPLHWGRDGMPVGVQFVAAWGREDLLIRLAAQLEVAQPWAQRRPKLPAEPGAVR</sequence>
<dbReference type="SUPFAM" id="SSF75304">
    <property type="entry name" value="Amidase signature (AS) enzymes"/>
    <property type="match status" value="1"/>
</dbReference>
<comment type="similarity">
    <text evidence="1">Belongs to the amidase family.</text>
</comment>